<keyword evidence="6" id="KW-0067">ATP-binding</keyword>
<keyword evidence="2" id="KW-0963">Cytoplasm</keyword>
<dbReference type="FunFam" id="3.40.50.300:FF:000210">
    <property type="entry name" value="Si:dkey-16p6.1"/>
    <property type="match status" value="1"/>
</dbReference>
<dbReference type="InterPro" id="IPR007111">
    <property type="entry name" value="NACHT_NTPase"/>
</dbReference>
<comment type="caution">
    <text evidence="9">The sequence shown here is derived from an EMBL/GenBank/DDBJ whole genome shotgun (WGS) entry which is preliminary data.</text>
</comment>
<feature type="domain" description="B30.2/SPRY" evidence="7">
    <location>
        <begin position="751"/>
        <end position="942"/>
    </location>
</feature>
<dbReference type="InterPro" id="IPR003879">
    <property type="entry name" value="Butyrophylin_SPRY"/>
</dbReference>
<evidence type="ECO:0000259" key="7">
    <source>
        <dbReference type="PROSITE" id="PS50188"/>
    </source>
</evidence>
<dbReference type="GO" id="GO:0005524">
    <property type="term" value="F:ATP binding"/>
    <property type="evidence" value="ECO:0007669"/>
    <property type="project" value="UniProtKB-KW"/>
</dbReference>
<dbReference type="SMART" id="SM00368">
    <property type="entry name" value="LRR_RI"/>
    <property type="match status" value="4"/>
</dbReference>
<evidence type="ECO:0000313" key="9">
    <source>
        <dbReference type="EMBL" id="KAL2083525.1"/>
    </source>
</evidence>
<dbReference type="InterPro" id="IPR043136">
    <property type="entry name" value="B30.2/SPRY_sf"/>
</dbReference>
<dbReference type="InterPro" id="IPR032675">
    <property type="entry name" value="LRR_dom_sf"/>
</dbReference>
<reference evidence="9 10" key="1">
    <citation type="submission" date="2024-09" db="EMBL/GenBank/DDBJ databases">
        <title>A chromosome-level genome assembly of Gray's grenadier anchovy, Coilia grayii.</title>
        <authorList>
            <person name="Fu Z."/>
        </authorList>
    </citation>
    <scope>NUCLEOTIDE SEQUENCE [LARGE SCALE GENOMIC DNA]</scope>
    <source>
        <strain evidence="9">G4</strain>
        <tissue evidence="9">Muscle</tissue>
    </source>
</reference>
<evidence type="ECO:0000256" key="6">
    <source>
        <dbReference type="ARBA" id="ARBA00022840"/>
    </source>
</evidence>
<dbReference type="InterPro" id="IPR001870">
    <property type="entry name" value="B30.2/SPRY"/>
</dbReference>
<dbReference type="SMART" id="SM00449">
    <property type="entry name" value="SPRY"/>
    <property type="match status" value="1"/>
</dbReference>
<dbReference type="Pfam" id="PF13765">
    <property type="entry name" value="PRY"/>
    <property type="match status" value="1"/>
</dbReference>
<dbReference type="PRINTS" id="PR01407">
    <property type="entry name" value="BUTYPHLNCDUF"/>
</dbReference>
<evidence type="ECO:0000259" key="8">
    <source>
        <dbReference type="PROSITE" id="PS50837"/>
    </source>
</evidence>
<dbReference type="Gene3D" id="2.60.120.920">
    <property type="match status" value="1"/>
</dbReference>
<dbReference type="Pfam" id="PF17776">
    <property type="entry name" value="NLRC4_HD2"/>
    <property type="match status" value="1"/>
</dbReference>
<dbReference type="Pfam" id="PF17779">
    <property type="entry name" value="WHD_NOD2"/>
    <property type="match status" value="1"/>
</dbReference>
<dbReference type="EMBL" id="JBHFQA010000018">
    <property type="protein sequence ID" value="KAL2083525.1"/>
    <property type="molecule type" value="Genomic_DNA"/>
</dbReference>
<protein>
    <submittedName>
        <fullName evidence="9">Uncharacterized protein</fullName>
    </submittedName>
</protein>
<dbReference type="SUPFAM" id="SSF52047">
    <property type="entry name" value="RNI-like"/>
    <property type="match status" value="1"/>
</dbReference>
<dbReference type="InterPro" id="IPR006574">
    <property type="entry name" value="PRY"/>
</dbReference>
<dbReference type="InterPro" id="IPR041075">
    <property type="entry name" value="NOD1/2_WH"/>
</dbReference>
<dbReference type="AlphaFoldDB" id="A0ABD1J8M6"/>
<keyword evidence="5" id="KW-0547">Nucleotide-binding</keyword>
<dbReference type="PROSITE" id="PS50837">
    <property type="entry name" value="NACHT"/>
    <property type="match status" value="1"/>
</dbReference>
<comment type="subcellular location">
    <subcellularLocation>
        <location evidence="1">Cytoplasm</location>
    </subcellularLocation>
</comment>
<evidence type="ECO:0000256" key="3">
    <source>
        <dbReference type="ARBA" id="ARBA00022614"/>
    </source>
</evidence>
<dbReference type="InterPro" id="IPR051261">
    <property type="entry name" value="NLR"/>
</dbReference>
<evidence type="ECO:0000256" key="2">
    <source>
        <dbReference type="ARBA" id="ARBA00022490"/>
    </source>
</evidence>
<keyword evidence="4" id="KW-0677">Repeat</keyword>
<evidence type="ECO:0000313" key="10">
    <source>
        <dbReference type="Proteomes" id="UP001591681"/>
    </source>
</evidence>
<dbReference type="SMART" id="SM00589">
    <property type="entry name" value="PRY"/>
    <property type="match status" value="1"/>
</dbReference>
<dbReference type="InterPro" id="IPR029495">
    <property type="entry name" value="NACHT-assoc"/>
</dbReference>
<dbReference type="InterPro" id="IPR001611">
    <property type="entry name" value="Leu-rich_rpt"/>
</dbReference>
<dbReference type="InterPro" id="IPR027417">
    <property type="entry name" value="P-loop_NTPase"/>
</dbReference>
<feature type="domain" description="NACHT" evidence="8">
    <location>
        <begin position="75"/>
        <end position="210"/>
    </location>
</feature>
<dbReference type="GO" id="GO:0005737">
    <property type="term" value="C:cytoplasm"/>
    <property type="evidence" value="ECO:0007669"/>
    <property type="project" value="UniProtKB-SubCell"/>
</dbReference>
<keyword evidence="10" id="KW-1185">Reference proteome</keyword>
<sequence>MRKRFEYVCEGNVTPGCETLLNRIFTPVYITEGCSNMLKTSEVQQIESSRRQTQDTAIDCNDIFKPLHEENMSIRAVLTKGVAGIGKTVSVQKFILDWAEEKANHDIDFIFVLPFREMNLISDHQYSFHQLLVDFHPTLKQLRDDEEFYDTCKLVVIFDGLDESRMALNCNSQAVCNVTQKSSVGILVTNLIQGNLLPSAQIWITSRPAAASRIPSECISRVTEVRGFTDRQKDEYFRKKISDQAQAEQIISYIKATQSLHNMCHIPVVCWISSIVLQEIFQNKREERPQTLTEIFTHFLIIQMNMKNKKFYQKIEEGALSNRVLEANKDAILKLAELAFKQLEKGNLLFYEEDLEECGIDVTEAVVYTGLCTEIFREEFVFRQSKVFCFVHLSIQEYLAALYAFYSYVNRNFKVLKSLLTGWERKHFLETLLKDAVDKSLKSESGHWDLFVRFLLGISLESNQRLLQGLLRQTVSSSESIAETIKYTKEIIRYKDIKERCMNLLLCLLEMNDNSLHKEIQEYLESGKDLLPSHCSVLAYVILVSEDILDELDLSKYNTTHEGRRRLLEAVKGCRKACLIGCHVTRPVFEPVTSALQSENSQLTHLNLSYNDLTNVQDKLFVSLKIEQCKLKTLTLNCSELTGDFCGSLSSVLESGHTGLSELDLSNNDLSDAGGEQLSNGLKSQNCKIAVLRLSGCLMAEKGSEALASALESNPYHLRELDLSYNHPSEAAVSSLSSLQQNKDYALESLKVDHAGSSWLKPGLRKYACELTMDPNTPHRDLTLRRDNTTAKRGSEQPYPAHPERFEVFEQVLCREGLTGRCYWEAEWSHRGATIAVAYKGINRKGEHDSQFGANDKSWSLVCRENMHTVKHNGKDVDIPVPLSSHNCIGVYLDWPAGTLSFYIVCNDKLTHLHTFSTTFSEPVYPGFGLEYDSFVSLCQIK</sequence>
<dbReference type="InterPro" id="IPR013320">
    <property type="entry name" value="ConA-like_dom_sf"/>
</dbReference>
<dbReference type="InterPro" id="IPR003877">
    <property type="entry name" value="SPRY_dom"/>
</dbReference>
<keyword evidence="3" id="KW-0433">Leucine-rich repeat</keyword>
<gene>
    <name evidence="9" type="ORF">ACEWY4_021298</name>
</gene>
<dbReference type="Pfam" id="PF00622">
    <property type="entry name" value="SPRY"/>
    <property type="match status" value="1"/>
</dbReference>
<dbReference type="PROSITE" id="PS51450">
    <property type="entry name" value="LRR"/>
    <property type="match status" value="1"/>
</dbReference>
<dbReference type="Pfam" id="PF14484">
    <property type="entry name" value="FISNA"/>
    <property type="match status" value="1"/>
</dbReference>
<organism evidence="9 10">
    <name type="scientific">Coilia grayii</name>
    <name type="common">Gray's grenadier anchovy</name>
    <dbReference type="NCBI Taxonomy" id="363190"/>
    <lineage>
        <taxon>Eukaryota</taxon>
        <taxon>Metazoa</taxon>
        <taxon>Chordata</taxon>
        <taxon>Craniata</taxon>
        <taxon>Vertebrata</taxon>
        <taxon>Euteleostomi</taxon>
        <taxon>Actinopterygii</taxon>
        <taxon>Neopterygii</taxon>
        <taxon>Teleostei</taxon>
        <taxon>Clupei</taxon>
        <taxon>Clupeiformes</taxon>
        <taxon>Clupeoidei</taxon>
        <taxon>Engraulidae</taxon>
        <taxon>Coilinae</taxon>
        <taxon>Coilia</taxon>
    </lineage>
</organism>
<dbReference type="SMART" id="SM01288">
    <property type="entry name" value="FISNA"/>
    <property type="match status" value="1"/>
</dbReference>
<dbReference type="Gene3D" id="3.40.50.300">
    <property type="entry name" value="P-loop containing nucleotide triphosphate hydrolases"/>
    <property type="match status" value="1"/>
</dbReference>
<accession>A0ABD1J8M6</accession>
<evidence type="ECO:0000256" key="5">
    <source>
        <dbReference type="ARBA" id="ARBA00022741"/>
    </source>
</evidence>
<dbReference type="PANTHER" id="PTHR24106">
    <property type="entry name" value="NACHT, LRR AND CARD DOMAINS-CONTAINING"/>
    <property type="match status" value="1"/>
</dbReference>
<dbReference type="Pfam" id="PF05729">
    <property type="entry name" value="NACHT"/>
    <property type="match status" value="1"/>
</dbReference>
<evidence type="ECO:0000256" key="1">
    <source>
        <dbReference type="ARBA" id="ARBA00004496"/>
    </source>
</evidence>
<proteinExistence type="predicted"/>
<dbReference type="SUPFAM" id="SSF49899">
    <property type="entry name" value="Concanavalin A-like lectins/glucanases"/>
    <property type="match status" value="1"/>
</dbReference>
<dbReference type="Gene3D" id="3.80.10.10">
    <property type="entry name" value="Ribonuclease Inhibitor"/>
    <property type="match status" value="2"/>
</dbReference>
<dbReference type="CDD" id="cd16040">
    <property type="entry name" value="SPRY_PRY_SNTX"/>
    <property type="match status" value="1"/>
</dbReference>
<evidence type="ECO:0000256" key="4">
    <source>
        <dbReference type="ARBA" id="ARBA00022737"/>
    </source>
</evidence>
<dbReference type="InterPro" id="IPR041267">
    <property type="entry name" value="NLRP_HD2"/>
</dbReference>
<name>A0ABD1J8M6_9TELE</name>
<dbReference type="Proteomes" id="UP001591681">
    <property type="component" value="Unassembled WGS sequence"/>
</dbReference>
<dbReference type="PROSITE" id="PS50188">
    <property type="entry name" value="B302_SPRY"/>
    <property type="match status" value="1"/>
</dbReference>